<name>A0A224YBV3_9ACAR</name>
<protein>
    <submittedName>
        <fullName evidence="3">Pancreatic trypsin inhibitor</fullName>
    </submittedName>
</protein>
<sequence length="108" mass="12183">MITNSAFIDCVLICFATSLLAGDMDVFVYSTDPYDPGNCNSLPPNDPCSNEGRTLMWYYKSDIQNCNTYYYSGCGAGVNKFPTYELCMDACGGTQEYYYQEEIETEQK</sequence>
<feature type="chain" id="PRO_5012104026" evidence="1">
    <location>
        <begin position="22"/>
        <end position="108"/>
    </location>
</feature>
<feature type="domain" description="BPTI/Kunitz inhibitor" evidence="2">
    <location>
        <begin position="39"/>
        <end position="91"/>
    </location>
</feature>
<dbReference type="SMART" id="SM00131">
    <property type="entry name" value="KU"/>
    <property type="match status" value="1"/>
</dbReference>
<dbReference type="Pfam" id="PF00014">
    <property type="entry name" value="Kunitz_BPTI"/>
    <property type="match status" value="1"/>
</dbReference>
<dbReference type="AlphaFoldDB" id="A0A224YBV3"/>
<dbReference type="EMBL" id="GFPF01000597">
    <property type="protein sequence ID" value="MAA11743.1"/>
    <property type="molecule type" value="Transcribed_RNA"/>
</dbReference>
<keyword evidence="1" id="KW-0732">Signal</keyword>
<evidence type="ECO:0000313" key="3">
    <source>
        <dbReference type="EMBL" id="MAA11743.1"/>
    </source>
</evidence>
<organism evidence="3">
    <name type="scientific">Rhipicephalus zambeziensis</name>
    <dbReference type="NCBI Taxonomy" id="60191"/>
    <lineage>
        <taxon>Eukaryota</taxon>
        <taxon>Metazoa</taxon>
        <taxon>Ecdysozoa</taxon>
        <taxon>Arthropoda</taxon>
        <taxon>Chelicerata</taxon>
        <taxon>Arachnida</taxon>
        <taxon>Acari</taxon>
        <taxon>Parasitiformes</taxon>
        <taxon>Ixodida</taxon>
        <taxon>Ixodoidea</taxon>
        <taxon>Ixodidae</taxon>
        <taxon>Rhipicephalinae</taxon>
        <taxon>Rhipicephalus</taxon>
        <taxon>Rhipicephalus</taxon>
    </lineage>
</organism>
<proteinExistence type="predicted"/>
<feature type="signal peptide" evidence="1">
    <location>
        <begin position="1"/>
        <end position="21"/>
    </location>
</feature>
<reference evidence="3" key="1">
    <citation type="journal article" date="2017" name="Parasit. Vectors">
        <title>Sialotranscriptomics of Rhipicephalus zambeziensis reveals intricate expression profiles of secretory proteins and suggests tight temporal transcriptional regulation during blood-feeding.</title>
        <authorList>
            <person name="de Castro M.H."/>
            <person name="de Klerk D."/>
            <person name="Pienaar R."/>
            <person name="Rees D.J.G."/>
            <person name="Mans B.J."/>
        </authorList>
    </citation>
    <scope>NUCLEOTIDE SEQUENCE</scope>
    <source>
        <tissue evidence="3">Salivary glands</tissue>
    </source>
</reference>
<evidence type="ECO:0000259" key="2">
    <source>
        <dbReference type="PROSITE" id="PS50279"/>
    </source>
</evidence>
<dbReference type="GO" id="GO:0004867">
    <property type="term" value="F:serine-type endopeptidase inhibitor activity"/>
    <property type="evidence" value="ECO:0007669"/>
    <property type="project" value="InterPro"/>
</dbReference>
<dbReference type="InterPro" id="IPR036880">
    <property type="entry name" value="Kunitz_BPTI_sf"/>
</dbReference>
<evidence type="ECO:0000256" key="1">
    <source>
        <dbReference type="SAM" id="SignalP"/>
    </source>
</evidence>
<dbReference type="SUPFAM" id="SSF57362">
    <property type="entry name" value="BPTI-like"/>
    <property type="match status" value="1"/>
</dbReference>
<accession>A0A224YBV3</accession>
<dbReference type="InterPro" id="IPR002223">
    <property type="entry name" value="Kunitz_BPTI"/>
</dbReference>
<dbReference type="Gene3D" id="4.10.410.10">
    <property type="entry name" value="Pancreatic trypsin inhibitor Kunitz domain"/>
    <property type="match status" value="1"/>
</dbReference>
<dbReference type="PROSITE" id="PS50279">
    <property type="entry name" value="BPTI_KUNITZ_2"/>
    <property type="match status" value="1"/>
</dbReference>